<sequence>MDPLPEGVVEALKDQGYCKLNNTMRSIAQHAKNQIRSSSQAKKLASTSSSALSKKLRDEKMEKKEEAIRMIVYLSLWGPNS</sequence>
<gene>
    <name evidence="2" type="ORF">LLUT_LOCUS24727</name>
</gene>
<evidence type="ECO:0000313" key="2">
    <source>
        <dbReference type="EMBL" id="CAL0323667.1"/>
    </source>
</evidence>
<comment type="caution">
    <text evidence="2">The sequence shown here is derived from an EMBL/GenBank/DDBJ whole genome shotgun (WGS) entry which is preliminary data.</text>
</comment>
<keyword evidence="3" id="KW-1185">Reference proteome</keyword>
<evidence type="ECO:0000313" key="3">
    <source>
        <dbReference type="Proteomes" id="UP001497480"/>
    </source>
</evidence>
<proteinExistence type="predicted"/>
<feature type="compositionally biased region" description="Low complexity" evidence="1">
    <location>
        <begin position="37"/>
        <end position="53"/>
    </location>
</feature>
<reference evidence="2 3" key="1">
    <citation type="submission" date="2024-03" db="EMBL/GenBank/DDBJ databases">
        <authorList>
            <person name="Martinez-Hernandez J."/>
        </authorList>
    </citation>
    <scope>NUCLEOTIDE SEQUENCE [LARGE SCALE GENOMIC DNA]</scope>
</reference>
<organism evidence="2 3">
    <name type="scientific">Lupinus luteus</name>
    <name type="common">European yellow lupine</name>
    <dbReference type="NCBI Taxonomy" id="3873"/>
    <lineage>
        <taxon>Eukaryota</taxon>
        <taxon>Viridiplantae</taxon>
        <taxon>Streptophyta</taxon>
        <taxon>Embryophyta</taxon>
        <taxon>Tracheophyta</taxon>
        <taxon>Spermatophyta</taxon>
        <taxon>Magnoliopsida</taxon>
        <taxon>eudicotyledons</taxon>
        <taxon>Gunneridae</taxon>
        <taxon>Pentapetalae</taxon>
        <taxon>rosids</taxon>
        <taxon>fabids</taxon>
        <taxon>Fabales</taxon>
        <taxon>Fabaceae</taxon>
        <taxon>Papilionoideae</taxon>
        <taxon>50 kb inversion clade</taxon>
        <taxon>genistoids sensu lato</taxon>
        <taxon>core genistoids</taxon>
        <taxon>Genisteae</taxon>
        <taxon>Lupinus</taxon>
    </lineage>
</organism>
<protein>
    <submittedName>
        <fullName evidence="2">Uncharacterized protein</fullName>
    </submittedName>
</protein>
<dbReference type="Proteomes" id="UP001497480">
    <property type="component" value="Unassembled WGS sequence"/>
</dbReference>
<dbReference type="AlphaFoldDB" id="A0AAV1XRF4"/>
<dbReference type="PANTHER" id="PTHR33090">
    <property type="entry name" value="DUF3774 DOMAIN PROTEIN-RELATED"/>
    <property type="match status" value="1"/>
</dbReference>
<name>A0AAV1XRF4_LUPLU</name>
<dbReference type="EMBL" id="CAXHTB010000017">
    <property type="protein sequence ID" value="CAL0323667.1"/>
    <property type="molecule type" value="Genomic_DNA"/>
</dbReference>
<feature type="region of interest" description="Disordered" evidence="1">
    <location>
        <begin position="29"/>
        <end position="59"/>
    </location>
</feature>
<dbReference type="InterPro" id="IPR022251">
    <property type="entry name" value="DUF3774_wound-induced"/>
</dbReference>
<dbReference type="Pfam" id="PF12609">
    <property type="entry name" value="DUF3774"/>
    <property type="match status" value="1"/>
</dbReference>
<evidence type="ECO:0000256" key="1">
    <source>
        <dbReference type="SAM" id="MobiDB-lite"/>
    </source>
</evidence>
<accession>A0AAV1XRF4</accession>